<evidence type="ECO:0000313" key="1">
    <source>
        <dbReference type="EMBL" id="MBD3326701.1"/>
    </source>
</evidence>
<comment type="caution">
    <text evidence="1">The sequence shown here is derived from an EMBL/GenBank/DDBJ whole genome shotgun (WGS) entry which is preliminary data.</text>
</comment>
<dbReference type="EMBL" id="WJJP01000619">
    <property type="protein sequence ID" value="MBD3326701.1"/>
    <property type="molecule type" value="Genomic_DNA"/>
</dbReference>
<sequence>MSDQSPFFIHSVELLIHSMELFRQVDDRKYSAIVLHLANAVELLLQDRLMDAGHSIYETNKSTTLSVNKVLDHLKKERVKIPERPFLELLFENRKTIHHRFGHPDLKTVYQYIDQVTGFMKRFIHDEYGIVLADVLRELGQADDDLQLLGVLEGQGNVLAFLDKLFALSPESAILQAFNFVEGKFAEYAFLQAKYLDPRAKKSFLRASQKSPEFLVLLDMLLEEQVFTQDLIEEMDLLRIARNYAIYRDTSDANPPDWTKALNIAKALIVSLDKAIESKYESAAEEENILPQEEEDA</sequence>
<dbReference type="AlphaFoldDB" id="A0A9D5Q8A6"/>
<organism evidence="1 2">
    <name type="scientific">candidate division KSB3 bacterium</name>
    <dbReference type="NCBI Taxonomy" id="2044937"/>
    <lineage>
        <taxon>Bacteria</taxon>
        <taxon>candidate division KSB3</taxon>
    </lineage>
</organism>
<evidence type="ECO:0000313" key="2">
    <source>
        <dbReference type="Proteomes" id="UP000649604"/>
    </source>
</evidence>
<gene>
    <name evidence="1" type="ORF">GF339_19105</name>
</gene>
<protein>
    <submittedName>
        <fullName evidence="1">Uncharacterized protein</fullName>
    </submittedName>
</protein>
<proteinExistence type="predicted"/>
<dbReference type="Proteomes" id="UP000649604">
    <property type="component" value="Unassembled WGS sequence"/>
</dbReference>
<reference evidence="1" key="1">
    <citation type="submission" date="2019-11" db="EMBL/GenBank/DDBJ databases">
        <title>Microbial mats filling the niche in hypersaline microbial mats.</title>
        <authorList>
            <person name="Wong H.L."/>
            <person name="Macleod F.I."/>
            <person name="White R.A. III"/>
            <person name="Burns B.P."/>
        </authorList>
    </citation>
    <scope>NUCLEOTIDE SEQUENCE</scope>
    <source>
        <strain evidence="1">Rbin_158</strain>
    </source>
</reference>
<name>A0A9D5Q8A6_9BACT</name>
<accession>A0A9D5Q8A6</accession>